<evidence type="ECO:0000313" key="2">
    <source>
        <dbReference type="Proteomes" id="UP000198619"/>
    </source>
</evidence>
<organism evidence="1 2">
    <name type="scientific">Clostridium frigidicarnis</name>
    <dbReference type="NCBI Taxonomy" id="84698"/>
    <lineage>
        <taxon>Bacteria</taxon>
        <taxon>Bacillati</taxon>
        <taxon>Bacillota</taxon>
        <taxon>Clostridia</taxon>
        <taxon>Eubacteriales</taxon>
        <taxon>Clostridiaceae</taxon>
        <taxon>Clostridium</taxon>
    </lineage>
</organism>
<gene>
    <name evidence="1" type="ORF">SAMN04488528_10512</name>
</gene>
<dbReference type="EMBL" id="FOKI01000051">
    <property type="protein sequence ID" value="SFB42517.1"/>
    <property type="molecule type" value="Genomic_DNA"/>
</dbReference>
<keyword evidence="2" id="KW-1185">Reference proteome</keyword>
<proteinExistence type="predicted"/>
<protein>
    <submittedName>
        <fullName evidence="1">Uncharacterized protein</fullName>
    </submittedName>
</protein>
<sequence>MIFAFSSFAKTTLTSKTSWIGKTIIFQALMNISNFIINLTYSSNRKLDFKFFCDTLNSIISNMSESTIKKPGKSYKAFSEKIKEATIKFY</sequence>
<name>A0A1I1AXC8_9CLOT</name>
<reference evidence="1 2" key="1">
    <citation type="submission" date="2016-10" db="EMBL/GenBank/DDBJ databases">
        <authorList>
            <person name="de Groot N.N."/>
        </authorList>
    </citation>
    <scope>NUCLEOTIDE SEQUENCE [LARGE SCALE GENOMIC DNA]</scope>
    <source>
        <strain evidence="1 2">DSM 12271</strain>
    </source>
</reference>
<dbReference type="Proteomes" id="UP000198619">
    <property type="component" value="Unassembled WGS sequence"/>
</dbReference>
<accession>A0A1I1AXC8</accession>
<evidence type="ECO:0000313" key="1">
    <source>
        <dbReference type="EMBL" id="SFB42517.1"/>
    </source>
</evidence>
<dbReference type="AlphaFoldDB" id="A0A1I1AXC8"/>